<dbReference type="EMBL" id="LK932517">
    <property type="protein sequence ID" value="CDS88062.1"/>
    <property type="molecule type" value="Genomic_DNA"/>
</dbReference>
<evidence type="ECO:0000313" key="6">
    <source>
        <dbReference type="EMBL" id="SJR93885.1"/>
    </source>
</evidence>
<evidence type="ECO:0000313" key="7">
    <source>
        <dbReference type="Proteomes" id="UP000189137"/>
    </source>
</evidence>
<sequence>MKKIILALTTFLLAISLTACSSAKPEDTIDSFFNSAKKFDFEGMNKVMENNDEKYKDILKELDTKDPNAQYVLDYLKQNASKITYTIKDSEVKGDKATIKVECKFIDSTPLLQEIVAEAFTKMIGMSFSGQDLTDEKTTEMLVSIMKEKQKSVKETYVTKNVEFECSKKDNKWIISSVNDAVADVLLSNLVTAGQEFSNSMNTLE</sequence>
<dbReference type="RefSeq" id="WP_009897181.1">
    <property type="nucleotide sequence ID" value="NZ_AP031492.1"/>
</dbReference>
<organism evidence="2">
    <name type="scientific">Clostridioides difficile</name>
    <name type="common">Peptoclostridium difficile</name>
    <dbReference type="NCBI Taxonomy" id="1496"/>
    <lineage>
        <taxon>Bacteria</taxon>
        <taxon>Bacillati</taxon>
        <taxon>Bacillota</taxon>
        <taxon>Clostridia</taxon>
        <taxon>Peptostreptococcales</taxon>
        <taxon>Peptostreptococcaceae</taxon>
        <taxon>Clostridioides</taxon>
    </lineage>
</organism>
<accession>A0A031WFK2</accession>
<reference evidence="5" key="3">
    <citation type="journal article" date="2018" name="Genome Biol.">
        <title>SKESA: strategic k-mer extension for scrupulous assemblies.</title>
        <authorList>
            <person name="Souvorov A."/>
            <person name="Agarwala R."/>
            <person name="Lipman D.J."/>
        </authorList>
    </citation>
    <scope>NUCLEOTIDE SEQUENCE</scope>
    <source>
        <strain evidence="5">HN1000</strain>
    </source>
</reference>
<proteinExistence type="predicted"/>
<evidence type="ECO:0000313" key="4">
    <source>
        <dbReference type="EMBL" id="CDT17197.1"/>
    </source>
</evidence>
<dbReference type="EMBL" id="LK932994">
    <property type="protein sequence ID" value="CDT17197.1"/>
    <property type="molecule type" value="Genomic_DNA"/>
</dbReference>
<evidence type="ECO:0000256" key="1">
    <source>
        <dbReference type="SAM" id="SignalP"/>
    </source>
</evidence>
<reference evidence="6 7" key="2">
    <citation type="submission" date="2017-02" db="EMBL/GenBank/DDBJ databases">
        <authorList>
            <consortium name="Pathogen Informatics"/>
        </authorList>
    </citation>
    <scope>NUCLEOTIDE SEQUENCE [LARGE SCALE GENOMIC DNA]</scope>
    <source>
        <strain evidence="6 7">VRECD0157</strain>
    </source>
</reference>
<feature type="signal peptide" evidence="1">
    <location>
        <begin position="1"/>
        <end position="21"/>
    </location>
</feature>
<protein>
    <submittedName>
        <fullName evidence="5">DUF4878 domain-containing protein</fullName>
    </submittedName>
    <submittedName>
        <fullName evidence="6">Lumazine-binding domain</fullName>
    </submittedName>
</protein>
<dbReference type="PATRIC" id="fig|1496.897.peg.2569"/>
<dbReference type="AlphaFoldDB" id="A0A031WFK2"/>
<dbReference type="EMBL" id="LK932403">
    <property type="protein sequence ID" value="CDS88188.1"/>
    <property type="molecule type" value="Genomic_DNA"/>
</dbReference>
<name>A0A031WFK2_CLODI</name>
<keyword evidence="1" id="KW-0732">Signal</keyword>
<dbReference type="Gene3D" id="3.10.450.50">
    <property type="match status" value="1"/>
</dbReference>
<evidence type="ECO:0000313" key="3">
    <source>
        <dbReference type="EMBL" id="CDS88188.1"/>
    </source>
</evidence>
<dbReference type="EMBL" id="DAEPXK010000088">
    <property type="protein sequence ID" value="HBH1544497.1"/>
    <property type="molecule type" value="Genomic_DNA"/>
</dbReference>
<feature type="chain" id="PRO_5044051076" evidence="1">
    <location>
        <begin position="22"/>
        <end position="205"/>
    </location>
</feature>
<reference evidence="2" key="1">
    <citation type="submission" date="2014-07" db="EMBL/GenBank/DDBJ databases">
        <authorList>
            <person name="Monot Marc"/>
        </authorList>
    </citation>
    <scope>NUCLEOTIDE SEQUENCE</scope>
    <source>
        <strain evidence="4">7032989</strain>
        <strain evidence="3">7032994</strain>
    </source>
</reference>
<reference evidence="5" key="4">
    <citation type="submission" date="2021-06" db="EMBL/GenBank/DDBJ databases">
        <authorList>
            <consortium name="NCBI Pathogen Detection Project"/>
        </authorList>
    </citation>
    <scope>NUCLEOTIDE SEQUENCE</scope>
    <source>
        <strain evidence="5">HN1000</strain>
    </source>
</reference>
<dbReference type="KEGG" id="pdf:CD630DERM_20290"/>
<dbReference type="GeneID" id="66354414"/>
<evidence type="ECO:0000313" key="5">
    <source>
        <dbReference type="EMBL" id="HBH1544497.1"/>
    </source>
</evidence>
<dbReference type="Proteomes" id="UP000878956">
    <property type="component" value="Unassembled WGS sequence"/>
</dbReference>
<gene>
    <name evidence="4" type="ORF">BN1095_330390</name>
    <name evidence="2" type="ORF">BN1096_630175</name>
    <name evidence="3" type="ORF">BN1097_640038</name>
    <name evidence="5" type="ORF">KRM00_004050</name>
    <name evidence="6" type="ORF">SAMEA3375112_00752</name>
</gene>
<dbReference type="Proteomes" id="UP000189137">
    <property type="component" value="Unassembled WGS sequence"/>
</dbReference>
<evidence type="ECO:0000313" key="2">
    <source>
        <dbReference type="EMBL" id="CDS88062.1"/>
    </source>
</evidence>
<dbReference type="EMBL" id="FUPS01000002">
    <property type="protein sequence ID" value="SJR93885.1"/>
    <property type="molecule type" value="Genomic_DNA"/>
</dbReference>
<dbReference type="PROSITE" id="PS51257">
    <property type="entry name" value="PROKAR_LIPOPROTEIN"/>
    <property type="match status" value="1"/>
</dbReference>